<dbReference type="EMBL" id="LAZR01057891">
    <property type="protein sequence ID" value="KKK71092.1"/>
    <property type="molecule type" value="Genomic_DNA"/>
</dbReference>
<proteinExistence type="predicted"/>
<comment type="caution">
    <text evidence="1">The sequence shown here is derived from an EMBL/GenBank/DDBJ whole genome shotgun (WGS) entry which is preliminary data.</text>
</comment>
<evidence type="ECO:0000313" key="1">
    <source>
        <dbReference type="EMBL" id="KKK71092.1"/>
    </source>
</evidence>
<reference evidence="1" key="1">
    <citation type="journal article" date="2015" name="Nature">
        <title>Complex archaea that bridge the gap between prokaryotes and eukaryotes.</title>
        <authorList>
            <person name="Spang A."/>
            <person name="Saw J.H."/>
            <person name="Jorgensen S.L."/>
            <person name="Zaremba-Niedzwiedzka K."/>
            <person name="Martijn J."/>
            <person name="Lind A.E."/>
            <person name="van Eijk R."/>
            <person name="Schleper C."/>
            <person name="Guy L."/>
            <person name="Ettema T.J."/>
        </authorList>
    </citation>
    <scope>NUCLEOTIDE SEQUENCE</scope>
</reference>
<protein>
    <submittedName>
        <fullName evidence="1">Uncharacterized protein</fullName>
    </submittedName>
</protein>
<gene>
    <name evidence="1" type="ORF">LCGC14_2917410</name>
</gene>
<dbReference type="AlphaFoldDB" id="A0A0F8XQ14"/>
<organism evidence="1">
    <name type="scientific">marine sediment metagenome</name>
    <dbReference type="NCBI Taxonomy" id="412755"/>
    <lineage>
        <taxon>unclassified sequences</taxon>
        <taxon>metagenomes</taxon>
        <taxon>ecological metagenomes</taxon>
    </lineage>
</organism>
<sequence length="110" mass="11505">MSLLGDLFTVAQFQSFSDADATSNVVVAAVTGSRIRVISYTINAANGENDVTFQSATTALSGAFEIANNATIHAYCAEGLFETAVGEAFNLLMSAATLVVGHFTYVLISE</sequence>
<name>A0A0F8XQ14_9ZZZZ</name>
<accession>A0A0F8XQ14</accession>